<accession>A0AAW6UB36</accession>
<feature type="transmembrane region" description="Helical" evidence="1">
    <location>
        <begin position="365"/>
        <end position="384"/>
    </location>
</feature>
<keyword evidence="1" id="KW-0812">Transmembrane</keyword>
<gene>
    <name evidence="2" type="ORF">QJ521_01245</name>
</gene>
<feature type="transmembrane region" description="Helical" evidence="1">
    <location>
        <begin position="410"/>
        <end position="430"/>
    </location>
</feature>
<keyword evidence="1" id="KW-0472">Membrane</keyword>
<feature type="transmembrane region" description="Helical" evidence="1">
    <location>
        <begin position="806"/>
        <end position="828"/>
    </location>
</feature>
<dbReference type="Proteomes" id="UP001431532">
    <property type="component" value="Unassembled WGS sequence"/>
</dbReference>
<dbReference type="AlphaFoldDB" id="A0AAW6UB36"/>
<proteinExistence type="predicted"/>
<dbReference type="EMBL" id="JASCXW010000002">
    <property type="protein sequence ID" value="MDI6452173.1"/>
    <property type="molecule type" value="Genomic_DNA"/>
</dbReference>
<evidence type="ECO:0008006" key="4">
    <source>
        <dbReference type="Google" id="ProtNLM"/>
    </source>
</evidence>
<keyword evidence="3" id="KW-1185">Reference proteome</keyword>
<organism evidence="2 3">
    <name type="scientific">Peloplasma aerotolerans</name>
    <dbReference type="NCBI Taxonomy" id="3044389"/>
    <lineage>
        <taxon>Bacteria</taxon>
        <taxon>Bacillati</taxon>
        <taxon>Mycoplasmatota</taxon>
        <taxon>Mollicutes</taxon>
        <taxon>Acholeplasmatales</taxon>
        <taxon>Acholeplasmataceae</taxon>
        <taxon>Peloplasma</taxon>
    </lineage>
</organism>
<comment type="caution">
    <text evidence="2">The sequence shown here is derived from an EMBL/GenBank/DDBJ whole genome shotgun (WGS) entry which is preliminary data.</text>
</comment>
<dbReference type="GO" id="GO:0098797">
    <property type="term" value="C:plasma membrane protein complex"/>
    <property type="evidence" value="ECO:0007669"/>
    <property type="project" value="TreeGrafter"/>
</dbReference>
<evidence type="ECO:0000256" key="1">
    <source>
        <dbReference type="SAM" id="Phobius"/>
    </source>
</evidence>
<sequence>MKTVINKLLFSFRFAFKNIIRFKVRSILIVLSFFALFASLLLGLSVNDFLYTYYYDELEDQYRTIDFSMKTNLNSNLRYFSITHLQQNTELNGYIETYYPFFEIETIVEIDASNKTYVKTMSSTIEHLIPVSNLDENTSIALTDSQVVITKSFSEKYSLNLNDSFMMYIGSAQRDLRIIEIVEDGGLFQGDTVFINKSSSISLFLTAMNPSLGTLPPSLLVNIYNRVYFNVAQGVSVDEAMNFVQSITAYESYDIEEVIQTNEINTRIRQNTVILELVIFIVIAAILLVMHTTFLLYYDEKKKTFAVIGLLGGQSAFSLRIVLIELLILYIIAFIPSIFIANLVFTKGLTYLGSTSNYTINIQSVIITACLTTVIYLMSTLYYLHKFNKASNITQSSDLGAEKRYPMKTLTYSLILSALLYGLLYLSLISKPLGNMLPVIKTLFSLILLFILSFFLIGLIILIFKNNSKFTRFYLHLKTLVSKNAFPQYISVMMVCFISIFMIVQANDYMKERIEIFDREYRIDYVLTNFISRYDSTYNDVQNIENVETVTKVGYYQNVDFGHEIDKIISVISIDSQEISTYFSLDISQDDLSKLSQSYELIILLPQKYNEIYKIHIGDQIYLTFSPTKENIPFIVGGFFEKQLSNQAFINMHLVDEYKDSTYNAMFINSTTDDSTLKTELIDRYGQNMVYIIDFNEIISSRIFEMAQTTSYITMILSAIVLCFILAIINHSFLLLNQMENTYAKLYVVGLSIKGIQKLIIKESLIVFTLLLLVSIFGYILIASQLRGLFILLGQYENVGLYGSSIWFGSMLLLIVYILTKLIYLLGINRVNPSKILKYH</sequence>
<dbReference type="RefSeq" id="WP_282838588.1">
    <property type="nucleotide sequence ID" value="NZ_JASCXW010000002.1"/>
</dbReference>
<feature type="transmembrane region" description="Helical" evidence="1">
    <location>
        <begin position="765"/>
        <end position="786"/>
    </location>
</feature>
<evidence type="ECO:0000313" key="3">
    <source>
        <dbReference type="Proteomes" id="UP001431532"/>
    </source>
</evidence>
<dbReference type="PANTHER" id="PTHR30489:SF0">
    <property type="entry name" value="LIPOPROTEIN-RELEASING SYSTEM TRANSMEMBRANE PROTEIN LOLE"/>
    <property type="match status" value="1"/>
</dbReference>
<keyword evidence="1" id="KW-1133">Transmembrane helix</keyword>
<feature type="transmembrane region" description="Helical" evidence="1">
    <location>
        <begin position="442"/>
        <end position="464"/>
    </location>
</feature>
<dbReference type="InterPro" id="IPR051447">
    <property type="entry name" value="Lipoprotein-release_system"/>
</dbReference>
<protein>
    <recommendedName>
        <fullName evidence="4">ABC transporter permease</fullName>
    </recommendedName>
</protein>
<reference evidence="2" key="1">
    <citation type="submission" date="2023-05" db="EMBL/GenBank/DDBJ databases">
        <title>Mariniplasma microaerophilum sp. nov., a novel anaerobic mollicute isolated from terrestrial mud volcano, Taman Peninsula, Russia.</title>
        <authorList>
            <person name="Khomyakova M.A."/>
            <person name="Merkel A.Y."/>
            <person name="Slobodkin A.I."/>
        </authorList>
    </citation>
    <scope>NUCLEOTIDE SEQUENCE</scope>
    <source>
        <strain evidence="2">M4Ah</strain>
    </source>
</reference>
<feature type="transmembrane region" description="Helical" evidence="1">
    <location>
        <begin position="712"/>
        <end position="736"/>
    </location>
</feature>
<feature type="transmembrane region" description="Helical" evidence="1">
    <location>
        <begin position="277"/>
        <end position="298"/>
    </location>
</feature>
<dbReference type="PANTHER" id="PTHR30489">
    <property type="entry name" value="LIPOPROTEIN-RELEASING SYSTEM TRANSMEMBRANE PROTEIN LOLE"/>
    <property type="match status" value="1"/>
</dbReference>
<feature type="transmembrane region" description="Helical" evidence="1">
    <location>
        <begin position="485"/>
        <end position="504"/>
    </location>
</feature>
<evidence type="ECO:0000313" key="2">
    <source>
        <dbReference type="EMBL" id="MDI6452173.1"/>
    </source>
</evidence>
<name>A0AAW6UB36_9MOLU</name>
<feature type="transmembrane region" description="Helical" evidence="1">
    <location>
        <begin position="319"/>
        <end position="345"/>
    </location>
</feature>
<dbReference type="GO" id="GO:0044874">
    <property type="term" value="P:lipoprotein localization to outer membrane"/>
    <property type="evidence" value="ECO:0007669"/>
    <property type="project" value="TreeGrafter"/>
</dbReference>